<evidence type="ECO:0000313" key="2">
    <source>
        <dbReference type="Proteomes" id="UP000219338"/>
    </source>
</evidence>
<evidence type="ECO:0000313" key="1">
    <source>
        <dbReference type="EMBL" id="SJL15516.1"/>
    </source>
</evidence>
<keyword evidence="2" id="KW-1185">Reference proteome</keyword>
<evidence type="ECO:0008006" key="3">
    <source>
        <dbReference type="Google" id="ProtNLM"/>
    </source>
</evidence>
<dbReference type="EMBL" id="FUEG01000029">
    <property type="protein sequence ID" value="SJL15516.1"/>
    <property type="molecule type" value="Genomic_DNA"/>
</dbReference>
<sequence length="302" mass="34129">MVRILLNEGVEALVKWVDDFVFFRFPKSSNEGLISYSYEADLVWNIADELGWPWARSKFIPFDTVFPYIGFWWDIEAKFMSLPQAKKEKYLTKLVPWEAGAKMTKSEAESVIGTLNHVCLVVPDGQSHMPTLYRFRASFKENDPAFIRHTISSTLAEDLAWWKHKLSLDLLGIPIITLAEPLNVSLMVDASTSWGLGLVLDGKWLAWELVQGWKSDGRDIGWAEMVVIELGLRTLIAKGLKDCHIIIRSDNQGVVGALLAGYSRNAQQNAILCHIVFLMQESGIWLSTVWISTKDNLADNPS</sequence>
<gene>
    <name evidence="1" type="ORF">ARMOST_19016</name>
</gene>
<dbReference type="OMA" id="DANEMGP"/>
<reference evidence="2" key="1">
    <citation type="journal article" date="2017" name="Nat. Ecol. Evol.">
        <title>Genome expansion and lineage-specific genetic innovations in the forest pathogenic fungi Armillaria.</title>
        <authorList>
            <person name="Sipos G."/>
            <person name="Prasanna A.N."/>
            <person name="Walter M.C."/>
            <person name="O'Connor E."/>
            <person name="Balint B."/>
            <person name="Krizsan K."/>
            <person name="Kiss B."/>
            <person name="Hess J."/>
            <person name="Varga T."/>
            <person name="Slot J."/>
            <person name="Riley R."/>
            <person name="Boka B."/>
            <person name="Rigling D."/>
            <person name="Barry K."/>
            <person name="Lee J."/>
            <person name="Mihaltcheva S."/>
            <person name="LaButti K."/>
            <person name="Lipzen A."/>
            <person name="Waldron R."/>
            <person name="Moloney N.M."/>
            <person name="Sperisen C."/>
            <person name="Kredics L."/>
            <person name="Vagvoelgyi C."/>
            <person name="Patrignani A."/>
            <person name="Fitzpatrick D."/>
            <person name="Nagy I."/>
            <person name="Doyle S."/>
            <person name="Anderson J.B."/>
            <person name="Grigoriev I.V."/>
            <person name="Gueldener U."/>
            <person name="Muensterkoetter M."/>
            <person name="Nagy L.G."/>
        </authorList>
    </citation>
    <scope>NUCLEOTIDE SEQUENCE [LARGE SCALE GENOMIC DNA]</scope>
    <source>
        <strain evidence="2">C18/9</strain>
    </source>
</reference>
<dbReference type="AlphaFoldDB" id="A0A284S3F7"/>
<accession>A0A284S3F7</accession>
<dbReference type="InterPro" id="IPR052055">
    <property type="entry name" value="Hepadnavirus_pol/RT"/>
</dbReference>
<dbReference type="PANTHER" id="PTHR33050">
    <property type="entry name" value="REVERSE TRANSCRIPTASE DOMAIN-CONTAINING PROTEIN"/>
    <property type="match status" value="1"/>
</dbReference>
<organism evidence="1 2">
    <name type="scientific">Armillaria ostoyae</name>
    <name type="common">Armillaria root rot fungus</name>
    <dbReference type="NCBI Taxonomy" id="47428"/>
    <lineage>
        <taxon>Eukaryota</taxon>
        <taxon>Fungi</taxon>
        <taxon>Dikarya</taxon>
        <taxon>Basidiomycota</taxon>
        <taxon>Agaricomycotina</taxon>
        <taxon>Agaricomycetes</taxon>
        <taxon>Agaricomycetidae</taxon>
        <taxon>Agaricales</taxon>
        <taxon>Marasmiineae</taxon>
        <taxon>Physalacriaceae</taxon>
        <taxon>Armillaria</taxon>
    </lineage>
</organism>
<protein>
    <recommendedName>
        <fullName evidence="3">RNase H type-1 domain-containing protein</fullName>
    </recommendedName>
</protein>
<dbReference type="Proteomes" id="UP000219338">
    <property type="component" value="Unassembled WGS sequence"/>
</dbReference>
<proteinExistence type="predicted"/>
<dbReference type="PANTHER" id="PTHR33050:SF7">
    <property type="entry name" value="RIBONUCLEASE H"/>
    <property type="match status" value="1"/>
</dbReference>
<dbReference type="OrthoDB" id="3255824at2759"/>
<name>A0A284S3F7_ARMOS</name>
<dbReference type="STRING" id="47428.A0A284S3F7"/>